<evidence type="ECO:0000256" key="1">
    <source>
        <dbReference type="ARBA" id="ARBA00000920"/>
    </source>
</evidence>
<keyword evidence="7" id="KW-0812">Transmembrane</keyword>
<evidence type="ECO:0000256" key="4">
    <source>
        <dbReference type="ARBA" id="ARBA00010790"/>
    </source>
</evidence>
<evidence type="ECO:0000259" key="16">
    <source>
        <dbReference type="Pfam" id="PF05199"/>
    </source>
</evidence>
<protein>
    <recommendedName>
        <fullName evidence="5 12">Long-chain-alcohol oxidase</fullName>
        <ecNumber evidence="5 12">1.1.3.20</ecNumber>
    </recommendedName>
</protein>
<dbReference type="EMBL" id="KI630171">
    <property type="protein sequence ID" value="EYU46421.1"/>
    <property type="molecule type" value="Genomic_DNA"/>
</dbReference>
<gene>
    <name evidence="17" type="ORF">MIMGU_mgv1a001868mg</name>
</gene>
<dbReference type="PANTHER" id="PTHR46056:SF12">
    <property type="entry name" value="LONG-CHAIN-ALCOHOL OXIDASE"/>
    <property type="match status" value="1"/>
</dbReference>
<dbReference type="PANTHER" id="PTHR46056">
    <property type="entry name" value="LONG-CHAIN-ALCOHOL OXIDASE"/>
    <property type="match status" value="1"/>
</dbReference>
<dbReference type="Proteomes" id="UP000030748">
    <property type="component" value="Unassembled WGS sequence"/>
</dbReference>
<dbReference type="Pfam" id="PF05199">
    <property type="entry name" value="GMC_oxred_C"/>
    <property type="match status" value="1"/>
</dbReference>
<keyword evidence="10 12" id="KW-0560">Oxidoreductase</keyword>
<evidence type="ECO:0000256" key="7">
    <source>
        <dbReference type="ARBA" id="ARBA00022692"/>
    </source>
</evidence>
<dbReference type="AlphaFoldDB" id="A0A022S2E6"/>
<evidence type="ECO:0000256" key="14">
    <source>
        <dbReference type="PIRSR" id="PIRSR028937-2"/>
    </source>
</evidence>
<evidence type="ECO:0000259" key="15">
    <source>
        <dbReference type="Pfam" id="PF00732"/>
    </source>
</evidence>
<dbReference type="InterPro" id="IPR000172">
    <property type="entry name" value="GMC_OxRdtase_N"/>
</dbReference>
<comment type="subcellular location">
    <subcellularLocation>
        <location evidence="3 12">Membrane</location>
    </subcellularLocation>
</comment>
<keyword evidence="9" id="KW-1133">Transmembrane helix</keyword>
<keyword evidence="8 14" id="KW-0274">FAD</keyword>
<dbReference type="SUPFAM" id="SSF51905">
    <property type="entry name" value="FAD/NAD(P)-binding domain"/>
    <property type="match status" value="1"/>
</dbReference>
<keyword evidence="6" id="KW-0285">Flavoprotein</keyword>
<feature type="active site" description="Proton acceptor" evidence="13">
    <location>
        <position position="678"/>
    </location>
</feature>
<evidence type="ECO:0000256" key="11">
    <source>
        <dbReference type="ARBA" id="ARBA00023136"/>
    </source>
</evidence>
<keyword evidence="18" id="KW-1185">Reference proteome</keyword>
<evidence type="ECO:0000256" key="8">
    <source>
        <dbReference type="ARBA" id="ARBA00022827"/>
    </source>
</evidence>
<evidence type="ECO:0000256" key="3">
    <source>
        <dbReference type="ARBA" id="ARBA00004370"/>
    </source>
</evidence>
<comment type="similarity">
    <text evidence="4 12">Belongs to the GMC oxidoreductase family.</text>
</comment>
<evidence type="ECO:0000313" key="17">
    <source>
        <dbReference type="EMBL" id="EYU46421.1"/>
    </source>
</evidence>
<evidence type="ECO:0000256" key="10">
    <source>
        <dbReference type="ARBA" id="ARBA00023002"/>
    </source>
</evidence>
<dbReference type="PIRSF" id="PIRSF028937">
    <property type="entry name" value="Lg_Ch_AO"/>
    <property type="match status" value="1"/>
</dbReference>
<dbReference type="Pfam" id="PF00732">
    <property type="entry name" value="GMC_oxred_N"/>
    <property type="match status" value="1"/>
</dbReference>
<comment type="catalytic activity">
    <reaction evidence="1 12">
        <text>a long-chain primary fatty alcohol + O2 = a long-chain fatty aldehyde + H2O2</text>
        <dbReference type="Rhea" id="RHEA:22756"/>
        <dbReference type="ChEBI" id="CHEBI:15379"/>
        <dbReference type="ChEBI" id="CHEBI:16240"/>
        <dbReference type="ChEBI" id="CHEBI:17176"/>
        <dbReference type="ChEBI" id="CHEBI:77396"/>
        <dbReference type="EC" id="1.1.3.20"/>
    </reaction>
</comment>
<dbReference type="InterPro" id="IPR036188">
    <property type="entry name" value="FAD/NAD-bd_sf"/>
</dbReference>
<evidence type="ECO:0000256" key="6">
    <source>
        <dbReference type="ARBA" id="ARBA00022630"/>
    </source>
</evidence>
<dbReference type="GO" id="GO:0050660">
    <property type="term" value="F:flavin adenine dinucleotide binding"/>
    <property type="evidence" value="ECO:0007669"/>
    <property type="project" value="InterPro"/>
</dbReference>
<accession>A0A022S2E6</accession>
<evidence type="ECO:0000256" key="13">
    <source>
        <dbReference type="PIRSR" id="PIRSR028937-1"/>
    </source>
</evidence>
<evidence type="ECO:0000256" key="5">
    <source>
        <dbReference type="ARBA" id="ARBA00013125"/>
    </source>
</evidence>
<dbReference type="GO" id="GO:0016020">
    <property type="term" value="C:membrane"/>
    <property type="evidence" value="ECO:0007669"/>
    <property type="project" value="UniProtKB-SubCell"/>
</dbReference>
<proteinExistence type="inferred from homology"/>
<evidence type="ECO:0000256" key="12">
    <source>
        <dbReference type="PIRNR" id="PIRNR028937"/>
    </source>
</evidence>
<dbReference type="InterPro" id="IPR007867">
    <property type="entry name" value="GMC_OxRtase_C"/>
</dbReference>
<dbReference type="GO" id="GO:0046577">
    <property type="term" value="F:long-chain-alcohol oxidase activity"/>
    <property type="evidence" value="ECO:0007669"/>
    <property type="project" value="UniProtKB-EC"/>
</dbReference>
<evidence type="ECO:0000256" key="2">
    <source>
        <dbReference type="ARBA" id="ARBA00003842"/>
    </source>
</evidence>
<feature type="binding site" evidence="14">
    <location>
        <begin position="237"/>
        <end position="252"/>
    </location>
    <ligand>
        <name>FAD</name>
        <dbReference type="ChEBI" id="CHEBI:57692"/>
    </ligand>
</feature>
<feature type="domain" description="Glucose-methanol-choline oxidoreductase N-terminal" evidence="15">
    <location>
        <begin position="284"/>
        <end position="506"/>
    </location>
</feature>
<dbReference type="InterPro" id="IPR012400">
    <property type="entry name" value="Long_Oxdase"/>
</dbReference>
<evidence type="ECO:0000313" key="18">
    <source>
        <dbReference type="Proteomes" id="UP000030748"/>
    </source>
</evidence>
<name>A0A022S2E6_ERYGU</name>
<dbReference type="eggNOG" id="ENOG502QSD8">
    <property type="taxonomic scope" value="Eukaryota"/>
</dbReference>
<organism evidence="17 18">
    <name type="scientific">Erythranthe guttata</name>
    <name type="common">Yellow monkey flower</name>
    <name type="synonym">Mimulus guttatus</name>
    <dbReference type="NCBI Taxonomy" id="4155"/>
    <lineage>
        <taxon>Eukaryota</taxon>
        <taxon>Viridiplantae</taxon>
        <taxon>Streptophyta</taxon>
        <taxon>Embryophyta</taxon>
        <taxon>Tracheophyta</taxon>
        <taxon>Spermatophyta</taxon>
        <taxon>Magnoliopsida</taxon>
        <taxon>eudicotyledons</taxon>
        <taxon>Gunneridae</taxon>
        <taxon>Pentapetalae</taxon>
        <taxon>asterids</taxon>
        <taxon>lamiids</taxon>
        <taxon>Lamiales</taxon>
        <taxon>Phrymaceae</taxon>
        <taxon>Erythranthe</taxon>
    </lineage>
</organism>
<dbReference type="STRING" id="4155.A0A022S2E6"/>
<comment type="function">
    <text evidence="2 12">Long-chain fatty alcohol oxidase involved in the omega-oxidation pathway of lipid degradation.</text>
</comment>
<dbReference type="Gene3D" id="3.50.50.60">
    <property type="entry name" value="FAD/NAD(P)-binding domain"/>
    <property type="match status" value="2"/>
</dbReference>
<reference evidence="17 18" key="1">
    <citation type="journal article" date="2013" name="Proc. Natl. Acad. Sci. U.S.A.">
        <title>Fine-scale variation in meiotic recombination in Mimulus inferred from population shotgun sequencing.</title>
        <authorList>
            <person name="Hellsten U."/>
            <person name="Wright K.M."/>
            <person name="Jenkins J."/>
            <person name="Shu S."/>
            <person name="Yuan Y."/>
            <person name="Wessler S.R."/>
            <person name="Schmutz J."/>
            <person name="Willis J.H."/>
            <person name="Rokhsar D.S."/>
        </authorList>
    </citation>
    <scope>NUCLEOTIDE SEQUENCE [LARGE SCALE GENOMIC DNA]</scope>
    <source>
        <strain evidence="18">cv. DUN x IM62</strain>
    </source>
</reference>
<dbReference type="EC" id="1.1.3.20" evidence="5 12"/>
<sequence length="747" mass="81444">MEGRKSHPLLSGGNLKEKPKYMHGFSSSQIQSLAAVCEALIPSLPTNGVNQISDDNALYSYYTSSASQTPFPNETAELIVKRGIPKAVLVVSLVLKFLSTRIGTLLLCGSNCLDWKWPFIHKFSELSINKRESILQKWSRGTLVLPLRTVFFMLKVTCFYTFFSLTDEKSQNPAWEAIGYHIEKVEISGQPEKERPLEKGVIETEKENKLTLRESLVQKGLKVAENPKDHNTLNIECDVVIVGSDCGGGVAAAVLAKAGLKVVVLEKGHYFTAEDYSELEGPSMNEMYASGGIFSTLHGKFILLAGSTVGGGSAVNWSASIKTPDHVLQEWSAEKKISMFGGAEYQSAMDEVWGRIGVTENCVEEGFQNQVVRKGCENLGLKVEGVARNSTENHYCGSCGYGCRRGEKKGTDSTWLVDAVNNGAVILTGCKAEKFLLVKDKNLEQRKRCKGVIATVESESESTRMKLHIEAKASVAACGALFTPPLLVSSGLKNKNIGKNLHLHPVLFAWGYFPESGSQLRGKNFEGGIITSMNKVITGEPNFRTIVQTAGFGPASYAVFLPWVAGKDMKDRMSKYSRTALLFTLVRDVGSGEVREEGRVSYKLNKFDEENLKAGLRQCLRIMIAAGAAEVGTFQNNGQRLECEGVGGEDVEKFLEKVMAAGGPSSGGQYWNTYASAHQMSSCRMGADERDGAVDGNGESWEGKGLFVCDGSVLPTAVGVNPMITIESTAYCISKRIADYLDKEKQT</sequence>
<feature type="domain" description="Glucose-methanol-choline oxidoreductase C-terminal" evidence="16">
    <location>
        <begin position="599"/>
        <end position="727"/>
    </location>
</feature>
<keyword evidence="11 12" id="KW-0472">Membrane</keyword>
<evidence type="ECO:0000256" key="9">
    <source>
        <dbReference type="ARBA" id="ARBA00022989"/>
    </source>
</evidence>